<name>A0A1M5JKZ3_9FLAO</name>
<proteinExistence type="predicted"/>
<accession>A0A1M5JKZ3</accession>
<organism evidence="1 2">
    <name type="scientific">Flavobacterium micromati</name>
    <dbReference type="NCBI Taxonomy" id="229205"/>
    <lineage>
        <taxon>Bacteria</taxon>
        <taxon>Pseudomonadati</taxon>
        <taxon>Bacteroidota</taxon>
        <taxon>Flavobacteriia</taxon>
        <taxon>Flavobacteriales</taxon>
        <taxon>Flavobacteriaceae</taxon>
        <taxon>Flavobacterium</taxon>
    </lineage>
</organism>
<reference evidence="2" key="1">
    <citation type="submission" date="2016-11" db="EMBL/GenBank/DDBJ databases">
        <authorList>
            <person name="Varghese N."/>
            <person name="Submissions S."/>
        </authorList>
    </citation>
    <scope>NUCLEOTIDE SEQUENCE [LARGE SCALE GENOMIC DNA]</scope>
    <source>
        <strain evidence="2">DSM 17659</strain>
    </source>
</reference>
<dbReference type="EMBL" id="FQWF01000005">
    <property type="protein sequence ID" value="SHG41075.1"/>
    <property type="molecule type" value="Genomic_DNA"/>
</dbReference>
<evidence type="ECO:0000313" key="2">
    <source>
        <dbReference type="Proteomes" id="UP000184020"/>
    </source>
</evidence>
<dbReference type="RefSeq" id="WP_244533895.1">
    <property type="nucleotide sequence ID" value="NZ_FQWF01000005.1"/>
</dbReference>
<protein>
    <submittedName>
        <fullName evidence="1">Uncharacterized protein</fullName>
    </submittedName>
</protein>
<evidence type="ECO:0000313" key="1">
    <source>
        <dbReference type="EMBL" id="SHG41075.1"/>
    </source>
</evidence>
<dbReference type="Proteomes" id="UP000184020">
    <property type="component" value="Unassembled WGS sequence"/>
</dbReference>
<keyword evidence="2" id="KW-1185">Reference proteome</keyword>
<dbReference type="STRING" id="229205.SAMN05444372_105239"/>
<gene>
    <name evidence="1" type="ORF">SAMN05444372_105239</name>
</gene>
<dbReference type="AlphaFoldDB" id="A0A1M5JKZ3"/>
<sequence>MNQKVIELTQKLTDSESKIILMDLPEDNPKQRQPDIAMAKKRLRVYGAKIQ</sequence>